<dbReference type="EMBL" id="BARW01030247">
    <property type="protein sequence ID" value="GAJ04063.1"/>
    <property type="molecule type" value="Genomic_DNA"/>
</dbReference>
<dbReference type="GO" id="GO:0046872">
    <property type="term" value="F:metal ion binding"/>
    <property type="evidence" value="ECO:0007669"/>
    <property type="project" value="InterPro"/>
</dbReference>
<dbReference type="Gene3D" id="3.40.50.280">
    <property type="entry name" value="Cobalamin-binding domain"/>
    <property type="match status" value="1"/>
</dbReference>
<dbReference type="Pfam" id="PF02310">
    <property type="entry name" value="B12-binding"/>
    <property type="match status" value="1"/>
</dbReference>
<proteinExistence type="predicted"/>
<accession>X1TFH9</accession>
<reference evidence="2" key="1">
    <citation type="journal article" date="2014" name="Front. Microbiol.">
        <title>High frequency of phylogenetically diverse reductive dehalogenase-homologous genes in deep subseafloor sedimentary metagenomes.</title>
        <authorList>
            <person name="Kawai M."/>
            <person name="Futagami T."/>
            <person name="Toyoda A."/>
            <person name="Takaki Y."/>
            <person name="Nishi S."/>
            <person name="Hori S."/>
            <person name="Arai W."/>
            <person name="Tsubouchi T."/>
            <person name="Morono Y."/>
            <person name="Uchiyama I."/>
            <person name="Ito T."/>
            <person name="Fujiyama A."/>
            <person name="Inagaki F."/>
            <person name="Takami H."/>
        </authorList>
    </citation>
    <scope>NUCLEOTIDE SEQUENCE</scope>
    <source>
        <strain evidence="2">Expedition CK06-06</strain>
    </source>
</reference>
<comment type="caution">
    <text evidence="2">The sequence shown here is derived from an EMBL/GenBank/DDBJ whole genome shotgun (WGS) entry which is preliminary data.</text>
</comment>
<dbReference type="AlphaFoldDB" id="X1TFH9"/>
<organism evidence="2">
    <name type="scientific">marine sediment metagenome</name>
    <dbReference type="NCBI Taxonomy" id="412755"/>
    <lineage>
        <taxon>unclassified sequences</taxon>
        <taxon>metagenomes</taxon>
        <taxon>ecological metagenomes</taxon>
    </lineage>
</organism>
<evidence type="ECO:0000313" key="2">
    <source>
        <dbReference type="EMBL" id="GAJ04063.1"/>
    </source>
</evidence>
<evidence type="ECO:0000259" key="1">
    <source>
        <dbReference type="Pfam" id="PF02310"/>
    </source>
</evidence>
<feature type="non-terminal residue" evidence="2">
    <location>
        <position position="1"/>
    </location>
</feature>
<gene>
    <name evidence="2" type="ORF">S12H4_48399</name>
</gene>
<name>X1TFH9_9ZZZZ</name>
<sequence length="136" mass="15321">IGLSVIANALKKHNIEIKVIDLVPFDAHEREKIFKSVIPVELAIYGFGVMIGNDHLKEVEKYVALIRKRSPKSVVVYGGHFPSSIPELMFEHCSCAIYHEKAHGKVSGHYFQRVIRLPCISLFPHYGSDARLPKKG</sequence>
<dbReference type="GO" id="GO:0031419">
    <property type="term" value="F:cobalamin binding"/>
    <property type="evidence" value="ECO:0007669"/>
    <property type="project" value="InterPro"/>
</dbReference>
<protein>
    <recommendedName>
        <fullName evidence="1">B12-binding domain-containing protein</fullName>
    </recommendedName>
</protein>
<dbReference type="InterPro" id="IPR006158">
    <property type="entry name" value="Cobalamin-bd"/>
</dbReference>
<feature type="domain" description="B12-binding" evidence="1">
    <location>
        <begin position="1"/>
        <end position="97"/>
    </location>
</feature>